<keyword evidence="1" id="KW-0472">Membrane</keyword>
<reference evidence="3 4" key="1">
    <citation type="submission" date="2012-02" db="EMBL/GenBank/DDBJ databases">
        <title>Complete sequence of chromosome of Singulisphaera acidiphila DSM 18658.</title>
        <authorList>
            <consortium name="US DOE Joint Genome Institute (JGI-PGF)"/>
            <person name="Lucas S."/>
            <person name="Copeland A."/>
            <person name="Lapidus A."/>
            <person name="Glavina del Rio T."/>
            <person name="Dalin E."/>
            <person name="Tice H."/>
            <person name="Bruce D."/>
            <person name="Goodwin L."/>
            <person name="Pitluck S."/>
            <person name="Peters L."/>
            <person name="Ovchinnikova G."/>
            <person name="Chertkov O."/>
            <person name="Kyrpides N."/>
            <person name="Mavromatis K."/>
            <person name="Ivanova N."/>
            <person name="Brettin T."/>
            <person name="Detter J.C."/>
            <person name="Han C."/>
            <person name="Larimer F."/>
            <person name="Land M."/>
            <person name="Hauser L."/>
            <person name="Markowitz V."/>
            <person name="Cheng J.-F."/>
            <person name="Hugenholtz P."/>
            <person name="Woyke T."/>
            <person name="Wu D."/>
            <person name="Tindall B."/>
            <person name="Pomrenke H."/>
            <person name="Brambilla E."/>
            <person name="Klenk H.-P."/>
            <person name="Eisen J.A."/>
        </authorList>
    </citation>
    <scope>NUCLEOTIDE SEQUENCE [LARGE SCALE GENOMIC DNA]</scope>
    <source>
        <strain evidence="4">ATCC BAA-1392 / DSM 18658 / VKM B-2454 / MOB10</strain>
    </source>
</reference>
<dbReference type="HOGENOM" id="CLU_1694348_0_0_0"/>
<organism evidence="3 4">
    <name type="scientific">Singulisphaera acidiphila (strain ATCC BAA-1392 / DSM 18658 / VKM B-2454 / MOB10)</name>
    <dbReference type="NCBI Taxonomy" id="886293"/>
    <lineage>
        <taxon>Bacteria</taxon>
        <taxon>Pseudomonadati</taxon>
        <taxon>Planctomycetota</taxon>
        <taxon>Planctomycetia</taxon>
        <taxon>Isosphaerales</taxon>
        <taxon>Isosphaeraceae</taxon>
        <taxon>Singulisphaera</taxon>
    </lineage>
</organism>
<dbReference type="STRING" id="886293.Sinac_7490"/>
<accession>L0DQ69</accession>
<keyword evidence="1" id="KW-1133">Transmembrane helix</keyword>
<dbReference type="OrthoDB" id="287882at2"/>
<dbReference type="Proteomes" id="UP000010798">
    <property type="component" value="Chromosome"/>
</dbReference>
<dbReference type="RefSeq" id="WP_015250589.1">
    <property type="nucleotide sequence ID" value="NC_019892.1"/>
</dbReference>
<name>L0DQ69_SINAD</name>
<dbReference type="eggNOG" id="COG4961">
    <property type="taxonomic scope" value="Bacteria"/>
</dbReference>
<feature type="domain" description="TadE-like" evidence="2">
    <location>
        <begin position="13"/>
        <end position="55"/>
    </location>
</feature>
<evidence type="ECO:0000259" key="2">
    <source>
        <dbReference type="Pfam" id="PF07811"/>
    </source>
</evidence>
<protein>
    <submittedName>
        <fullName evidence="3">TadE-like protein</fullName>
    </submittedName>
</protein>
<keyword evidence="4" id="KW-1185">Reference proteome</keyword>
<dbReference type="KEGG" id="saci:Sinac_7490"/>
<sequence>MVKRSPRPTQRRGAALVEAAIIIPLFLMILLGIFEYSRFILVRNLADHAAREGVRQAIVHTYDKTTADIQTLVRSKLAGQDGQLSDGNPSIQVLKANPTNDVRTAVWTTDWNNARFGDWVMVQIKGTYRPVVPSILLMNNTIQVEAQAMMRCEAN</sequence>
<proteinExistence type="predicted"/>
<evidence type="ECO:0000313" key="3">
    <source>
        <dbReference type="EMBL" id="AGA31524.1"/>
    </source>
</evidence>
<dbReference type="Pfam" id="PF07811">
    <property type="entry name" value="TadE"/>
    <property type="match status" value="1"/>
</dbReference>
<gene>
    <name evidence="3" type="ordered locus">Sinac_7490</name>
</gene>
<dbReference type="InterPro" id="IPR012495">
    <property type="entry name" value="TadE-like_dom"/>
</dbReference>
<keyword evidence="1" id="KW-0812">Transmembrane</keyword>
<evidence type="ECO:0000313" key="4">
    <source>
        <dbReference type="Proteomes" id="UP000010798"/>
    </source>
</evidence>
<dbReference type="AlphaFoldDB" id="L0DQ69"/>
<dbReference type="EMBL" id="CP003364">
    <property type="protein sequence ID" value="AGA31524.1"/>
    <property type="molecule type" value="Genomic_DNA"/>
</dbReference>
<feature type="transmembrane region" description="Helical" evidence="1">
    <location>
        <begin position="12"/>
        <end position="34"/>
    </location>
</feature>
<evidence type="ECO:0000256" key="1">
    <source>
        <dbReference type="SAM" id="Phobius"/>
    </source>
</evidence>